<keyword evidence="2" id="KW-1185">Reference proteome</keyword>
<dbReference type="AlphaFoldDB" id="A0A1U9QUT6"/>
<gene>
    <name evidence="1" type="ORF">BBN63_18620</name>
</gene>
<dbReference type="InterPro" id="IPR036412">
    <property type="entry name" value="HAD-like_sf"/>
</dbReference>
<dbReference type="GO" id="GO:0006281">
    <property type="term" value="P:DNA repair"/>
    <property type="evidence" value="ECO:0007669"/>
    <property type="project" value="TreeGrafter"/>
</dbReference>
<dbReference type="InterPro" id="IPR050155">
    <property type="entry name" value="HAD-like_hydrolase_sf"/>
</dbReference>
<proteinExistence type="predicted"/>
<dbReference type="Gene3D" id="3.40.50.1000">
    <property type="entry name" value="HAD superfamily/HAD-like"/>
    <property type="match status" value="1"/>
</dbReference>
<dbReference type="Proteomes" id="UP000189677">
    <property type="component" value="Chromosome"/>
</dbReference>
<evidence type="ECO:0000313" key="2">
    <source>
        <dbReference type="Proteomes" id="UP000189677"/>
    </source>
</evidence>
<dbReference type="PANTHER" id="PTHR43434">
    <property type="entry name" value="PHOSPHOGLYCOLATE PHOSPHATASE"/>
    <property type="match status" value="1"/>
</dbReference>
<dbReference type="GO" id="GO:0005829">
    <property type="term" value="C:cytosol"/>
    <property type="evidence" value="ECO:0007669"/>
    <property type="project" value="TreeGrafter"/>
</dbReference>
<evidence type="ECO:0000313" key="1">
    <source>
        <dbReference type="EMBL" id="AQU67937.1"/>
    </source>
</evidence>
<dbReference type="CDD" id="cd01427">
    <property type="entry name" value="HAD_like"/>
    <property type="match status" value="1"/>
</dbReference>
<accession>A0A1U9QUT6</accession>
<dbReference type="PANTHER" id="PTHR43434:SF1">
    <property type="entry name" value="PHOSPHOGLYCOLATE PHOSPHATASE"/>
    <property type="match status" value="1"/>
</dbReference>
<dbReference type="OrthoDB" id="4547358at2"/>
<dbReference type="EMBL" id="CP018047">
    <property type="protein sequence ID" value="AQU67937.1"/>
    <property type="molecule type" value="Genomic_DNA"/>
</dbReference>
<evidence type="ECO:0008006" key="3">
    <source>
        <dbReference type="Google" id="ProtNLM"/>
    </source>
</evidence>
<dbReference type="GO" id="GO:0008967">
    <property type="term" value="F:phosphoglycolate phosphatase activity"/>
    <property type="evidence" value="ECO:0007669"/>
    <property type="project" value="TreeGrafter"/>
</dbReference>
<name>A0A1U9QUT6_STRNV</name>
<organism evidence="1 2">
    <name type="scientific">Streptomyces niveus</name>
    <name type="common">Streptomyces spheroides</name>
    <dbReference type="NCBI Taxonomy" id="193462"/>
    <lineage>
        <taxon>Bacteria</taxon>
        <taxon>Bacillati</taxon>
        <taxon>Actinomycetota</taxon>
        <taxon>Actinomycetes</taxon>
        <taxon>Kitasatosporales</taxon>
        <taxon>Streptomycetaceae</taxon>
        <taxon>Streptomyces</taxon>
    </lineage>
</organism>
<dbReference type="SUPFAM" id="SSF56784">
    <property type="entry name" value="HAD-like"/>
    <property type="match status" value="1"/>
</dbReference>
<dbReference type="Pfam" id="PF00702">
    <property type="entry name" value="Hydrolase"/>
    <property type="match status" value="1"/>
</dbReference>
<sequence length="229" mass="24802">MLSRARCVVLDLDGPVVRFFARPDGSPDSVAPSIAAELLDIARVNGTVLPELEGVEDPHRILTVHDRHPGAGVWRRVALEMRDTLDSAEWKAAEHGTETDGATDFIREWRARGRHLSVASNNHPVAVTRVLERLGVLDRFDGPVVGRAADTRLMKPHPHALRLAMVPAAGGPERHVMIGDSRSDLVTAQAVGMPFIGYHRKAAARELLAAAGAPVVLESMRELLAALPD</sequence>
<protein>
    <recommendedName>
        <fullName evidence="3">HAD family hydrolase</fullName>
    </recommendedName>
</protein>
<dbReference type="KEGG" id="snw:BBN63_18620"/>
<dbReference type="InterPro" id="IPR023214">
    <property type="entry name" value="HAD_sf"/>
</dbReference>
<reference evidence="1 2" key="1">
    <citation type="submission" date="2016-11" db="EMBL/GenBank/DDBJ databases">
        <title>Complete genome sequence of Streptomyces niveus SCSIO 3406.</title>
        <authorList>
            <person name="Zhu Q."/>
            <person name="Cheng W."/>
            <person name="Song Y."/>
            <person name="Li Q."/>
            <person name="Ju J."/>
        </authorList>
    </citation>
    <scope>NUCLEOTIDE SEQUENCE [LARGE SCALE GENOMIC DNA]</scope>
    <source>
        <strain evidence="1 2">SCSIO 3406</strain>
    </source>
</reference>